<keyword evidence="3" id="KW-1185">Reference proteome</keyword>
<gene>
    <name evidence="2" type="ORF">DLJ53_10765</name>
</gene>
<name>A0A8B2NW45_9HYPH</name>
<dbReference type="PANTHER" id="PTHR42928">
    <property type="entry name" value="TRICARBOXYLATE-BINDING PROTEIN"/>
    <property type="match status" value="1"/>
</dbReference>
<dbReference type="EMBL" id="QHHQ01000002">
    <property type="protein sequence ID" value="RAI02538.1"/>
    <property type="molecule type" value="Genomic_DNA"/>
</dbReference>
<dbReference type="OrthoDB" id="8443386at2"/>
<dbReference type="Gene3D" id="3.40.190.10">
    <property type="entry name" value="Periplasmic binding protein-like II"/>
    <property type="match status" value="1"/>
</dbReference>
<dbReference type="PANTHER" id="PTHR42928:SF5">
    <property type="entry name" value="BLR1237 PROTEIN"/>
    <property type="match status" value="1"/>
</dbReference>
<dbReference type="Proteomes" id="UP000249590">
    <property type="component" value="Unassembled WGS sequence"/>
</dbReference>
<dbReference type="CDD" id="cd07012">
    <property type="entry name" value="PBP2_Bug_TTT"/>
    <property type="match status" value="1"/>
</dbReference>
<comment type="caution">
    <text evidence="2">The sequence shown here is derived from an EMBL/GenBank/DDBJ whole genome shotgun (WGS) entry which is preliminary data.</text>
</comment>
<dbReference type="Pfam" id="PF03401">
    <property type="entry name" value="TctC"/>
    <property type="match status" value="1"/>
</dbReference>
<sequence length="296" mass="31417">MALADWQPDGPIRLWIGFGAGGGTDTQGRALAKELGERQGWTVIPENKGGNDGAVMSSQLKSVEPDGQTLGFSIETTYTFTTIGNDNLSPEDFTYITTTAGSQLAIIVRASEGWTSLEDIQAAAEGGTDIVWANWGPQVQAVSELVARKLGISVNHLSTKGGRGAMDALMAMDANVAWGGGAQRALVDAGELLIVASGEDRPLDQAPDAPTLHDIGIDLTLGYRFVIVGPAGMDDEVRTTIADAVAEILNDPESETRKFIEKQYPPEPVVQSGDALTEHILATYEANVELMKTFAE</sequence>
<dbReference type="AlphaFoldDB" id="A0A8B2NW45"/>
<reference evidence="2 3" key="1">
    <citation type="submission" date="2018-05" db="EMBL/GenBank/DDBJ databases">
        <title>Acuticoccus sediminis sp. nov., isolated from deep-sea sediment of Indian Ocean.</title>
        <authorList>
            <person name="Liu X."/>
            <person name="Lai Q."/>
            <person name="Du Y."/>
            <person name="Sun F."/>
            <person name="Zhang X."/>
            <person name="Wang S."/>
            <person name="Shao Z."/>
        </authorList>
    </citation>
    <scope>NUCLEOTIDE SEQUENCE [LARGE SCALE GENOMIC DNA]</scope>
    <source>
        <strain evidence="2 3">PTG4-2</strain>
    </source>
</reference>
<evidence type="ECO:0000313" key="3">
    <source>
        <dbReference type="Proteomes" id="UP000249590"/>
    </source>
</evidence>
<dbReference type="InterPro" id="IPR042100">
    <property type="entry name" value="Bug_dom1"/>
</dbReference>
<evidence type="ECO:0000256" key="1">
    <source>
        <dbReference type="ARBA" id="ARBA00006987"/>
    </source>
</evidence>
<accession>A0A8B2NW45</accession>
<evidence type="ECO:0000313" key="2">
    <source>
        <dbReference type="EMBL" id="RAI02538.1"/>
    </source>
</evidence>
<proteinExistence type="inferred from homology"/>
<comment type="similarity">
    <text evidence="1">Belongs to the UPF0065 (bug) family.</text>
</comment>
<organism evidence="2 3">
    <name type="scientific">Acuticoccus sediminis</name>
    <dbReference type="NCBI Taxonomy" id="2184697"/>
    <lineage>
        <taxon>Bacteria</taxon>
        <taxon>Pseudomonadati</taxon>
        <taxon>Pseudomonadota</taxon>
        <taxon>Alphaproteobacteria</taxon>
        <taxon>Hyphomicrobiales</taxon>
        <taxon>Amorphaceae</taxon>
        <taxon>Acuticoccus</taxon>
    </lineage>
</organism>
<protein>
    <submittedName>
        <fullName evidence="2">Tripartite tricarboxylate transporter substrate binding protein</fullName>
    </submittedName>
</protein>
<dbReference type="InterPro" id="IPR005064">
    <property type="entry name" value="BUG"/>
</dbReference>
<dbReference type="Gene3D" id="3.40.190.150">
    <property type="entry name" value="Bordetella uptake gene, domain 1"/>
    <property type="match status" value="1"/>
</dbReference>